<dbReference type="Proteomes" id="UP000001194">
    <property type="component" value="Unassembled WGS sequence"/>
</dbReference>
<feature type="region of interest" description="Disordered" evidence="1">
    <location>
        <begin position="1"/>
        <end position="27"/>
    </location>
</feature>
<reference evidence="2 3" key="1">
    <citation type="journal article" date="2008" name="Nature">
        <title>The genome of Laccaria bicolor provides insights into mycorrhizal symbiosis.</title>
        <authorList>
            <person name="Martin F."/>
            <person name="Aerts A."/>
            <person name="Ahren D."/>
            <person name="Brun A."/>
            <person name="Danchin E.G.J."/>
            <person name="Duchaussoy F."/>
            <person name="Gibon J."/>
            <person name="Kohler A."/>
            <person name="Lindquist E."/>
            <person name="Pereda V."/>
            <person name="Salamov A."/>
            <person name="Shapiro H.J."/>
            <person name="Wuyts J."/>
            <person name="Blaudez D."/>
            <person name="Buee M."/>
            <person name="Brokstein P."/>
            <person name="Canbaeck B."/>
            <person name="Cohen D."/>
            <person name="Courty P.E."/>
            <person name="Coutinho P.M."/>
            <person name="Delaruelle C."/>
            <person name="Detter J.C."/>
            <person name="Deveau A."/>
            <person name="DiFazio S."/>
            <person name="Duplessis S."/>
            <person name="Fraissinet-Tachet L."/>
            <person name="Lucic E."/>
            <person name="Frey-Klett P."/>
            <person name="Fourrey C."/>
            <person name="Feussner I."/>
            <person name="Gay G."/>
            <person name="Grimwood J."/>
            <person name="Hoegger P.J."/>
            <person name="Jain P."/>
            <person name="Kilaru S."/>
            <person name="Labbe J."/>
            <person name="Lin Y.C."/>
            <person name="Legue V."/>
            <person name="Le Tacon F."/>
            <person name="Marmeisse R."/>
            <person name="Melayah D."/>
            <person name="Montanini B."/>
            <person name="Muratet M."/>
            <person name="Nehls U."/>
            <person name="Niculita-Hirzel H."/>
            <person name="Oudot-Le Secq M.P."/>
            <person name="Peter M."/>
            <person name="Quesneville H."/>
            <person name="Rajashekar B."/>
            <person name="Reich M."/>
            <person name="Rouhier N."/>
            <person name="Schmutz J."/>
            <person name="Yin T."/>
            <person name="Chalot M."/>
            <person name="Henrissat B."/>
            <person name="Kuees U."/>
            <person name="Lucas S."/>
            <person name="Van de Peer Y."/>
            <person name="Podila G.K."/>
            <person name="Polle A."/>
            <person name="Pukkila P.J."/>
            <person name="Richardson P.M."/>
            <person name="Rouze P."/>
            <person name="Sanders I.R."/>
            <person name="Stajich J.E."/>
            <person name="Tunlid A."/>
            <person name="Tuskan G."/>
            <person name="Grigoriev I.V."/>
        </authorList>
    </citation>
    <scope>NUCLEOTIDE SEQUENCE [LARGE SCALE GENOMIC DNA]</scope>
    <source>
        <strain evidence="3">S238N-H82 / ATCC MYA-4686</strain>
    </source>
</reference>
<dbReference type="STRING" id="486041.B0DUP2"/>
<name>B0DUP2_LACBS</name>
<evidence type="ECO:0000313" key="3">
    <source>
        <dbReference type="Proteomes" id="UP000001194"/>
    </source>
</evidence>
<organism evidence="3">
    <name type="scientific">Laccaria bicolor (strain S238N-H82 / ATCC MYA-4686)</name>
    <name type="common">Bicoloured deceiver</name>
    <name type="synonym">Laccaria laccata var. bicolor</name>
    <dbReference type="NCBI Taxonomy" id="486041"/>
    <lineage>
        <taxon>Eukaryota</taxon>
        <taxon>Fungi</taxon>
        <taxon>Dikarya</taxon>
        <taxon>Basidiomycota</taxon>
        <taxon>Agaricomycotina</taxon>
        <taxon>Agaricomycetes</taxon>
        <taxon>Agaricomycetidae</taxon>
        <taxon>Agaricales</taxon>
        <taxon>Agaricineae</taxon>
        <taxon>Hydnangiaceae</taxon>
        <taxon>Laccaria</taxon>
    </lineage>
</organism>
<dbReference type="EMBL" id="DS547137">
    <property type="protein sequence ID" value="EDR01649.1"/>
    <property type="molecule type" value="Genomic_DNA"/>
</dbReference>
<protein>
    <submittedName>
        <fullName evidence="2">Predicted protein</fullName>
    </submittedName>
</protein>
<dbReference type="KEGG" id="lbc:LACBIDRAFT_310603"/>
<dbReference type="RefSeq" id="XP_001887725.1">
    <property type="nucleotide sequence ID" value="XM_001887690.1"/>
</dbReference>
<evidence type="ECO:0000256" key="1">
    <source>
        <dbReference type="SAM" id="MobiDB-lite"/>
    </source>
</evidence>
<dbReference type="OrthoDB" id="3249298at2759"/>
<dbReference type="InParanoid" id="B0DUP2"/>
<sequence>MPGRGTRNPERRRAHTEKWVKSGGPEMAKKRLESVTTTRTLPKFPSEFLGIKKDGKAVVAAMNAHFPGIIPRELPSASPDGRLVYPRPLPTDGEPLDPARLPYLAIRFDCLISKLAAKQLVQAWDLLLATPVVFPPPDKNRSATPALHLGVWELSQSRPYVTADTCQNSSSANRAIDFLLSCIGTHVAPKITQAFRGFCPAQFARLMRAHQRVQGILGRTHKYRSRPCLNFGGIFCTVAVKEGASELLHLDWNDDEDNMAFVLPVGDWEGGEFCSPQLGEKIPIRSGQVLAITARVIVHCSAPVTKGRRIVFTLFTDNILLRHGDKYKPKMTLM</sequence>
<keyword evidence="3" id="KW-1185">Reference proteome</keyword>
<accession>B0DUP2</accession>
<dbReference type="AlphaFoldDB" id="B0DUP2"/>
<evidence type="ECO:0000313" key="2">
    <source>
        <dbReference type="EMBL" id="EDR01649.1"/>
    </source>
</evidence>
<gene>
    <name evidence="2" type="ORF">LACBIDRAFT_310603</name>
</gene>
<feature type="compositionally biased region" description="Basic and acidic residues" evidence="1">
    <location>
        <begin position="7"/>
        <end position="20"/>
    </location>
</feature>
<dbReference type="GeneID" id="6083410"/>
<dbReference type="HOGENOM" id="CLU_829432_0_0_1"/>
<dbReference type="Gene3D" id="3.60.130.30">
    <property type="match status" value="1"/>
</dbReference>
<proteinExistence type="predicted"/>